<dbReference type="GO" id="GO:0060090">
    <property type="term" value="F:molecular adaptor activity"/>
    <property type="evidence" value="ECO:0007669"/>
    <property type="project" value="TreeGrafter"/>
</dbReference>
<dbReference type="InterPro" id="IPR040398">
    <property type="entry name" value="Not1"/>
</dbReference>
<dbReference type="Proteomes" id="UP000887577">
    <property type="component" value="Unplaced"/>
</dbReference>
<feature type="domain" description="CCR4-NOT transcription complex subunit 1 CAF1-binding" evidence="1">
    <location>
        <begin position="1"/>
        <end position="109"/>
    </location>
</feature>
<name>A0A914ZBR8_9BILA</name>
<dbReference type="Pfam" id="PF16415">
    <property type="entry name" value="CNOT1_CAF1_bind"/>
    <property type="match status" value="1"/>
</dbReference>
<accession>A0A914ZBR8</accession>
<keyword evidence="2" id="KW-1185">Reference proteome</keyword>
<evidence type="ECO:0000313" key="3">
    <source>
        <dbReference type="WBParaSite" id="PSU_v2.g9188.t1"/>
    </source>
</evidence>
<proteinExistence type="predicted"/>
<sequence length="137" mass="15965">MITIARNQPIFMNDLDIRALLTDAMSKGEKELFYVVPFVVKILESSIFSSLFSPASYWIRQLLHTLGQIYQQPNIKLAVKFEFEVLCQRLRVGLSHVLPPYSYLPHENPQQPGSLGFVPHYDYNDIDIYKRKQFINT</sequence>
<dbReference type="GO" id="GO:0000932">
    <property type="term" value="C:P-body"/>
    <property type="evidence" value="ECO:0007669"/>
    <property type="project" value="TreeGrafter"/>
</dbReference>
<dbReference type="GO" id="GO:0017148">
    <property type="term" value="P:negative regulation of translation"/>
    <property type="evidence" value="ECO:0007669"/>
    <property type="project" value="InterPro"/>
</dbReference>
<protein>
    <submittedName>
        <fullName evidence="3">CCR4-NOT transcription complex subunit 1 CAF1-binding domain-containing protein</fullName>
    </submittedName>
</protein>
<dbReference type="GO" id="GO:0030015">
    <property type="term" value="C:CCR4-NOT core complex"/>
    <property type="evidence" value="ECO:0007669"/>
    <property type="project" value="InterPro"/>
</dbReference>
<dbReference type="AlphaFoldDB" id="A0A914ZBR8"/>
<dbReference type="PANTHER" id="PTHR13162:SF8">
    <property type="entry name" value="CCR4-NOT TRANSCRIPTION COMPLEX SUBUNIT 1"/>
    <property type="match status" value="1"/>
</dbReference>
<dbReference type="GO" id="GO:0000288">
    <property type="term" value="P:nuclear-transcribed mRNA catabolic process, deadenylation-dependent decay"/>
    <property type="evidence" value="ECO:0007669"/>
    <property type="project" value="TreeGrafter"/>
</dbReference>
<organism evidence="2 3">
    <name type="scientific">Panagrolaimus superbus</name>
    <dbReference type="NCBI Taxonomy" id="310955"/>
    <lineage>
        <taxon>Eukaryota</taxon>
        <taxon>Metazoa</taxon>
        <taxon>Ecdysozoa</taxon>
        <taxon>Nematoda</taxon>
        <taxon>Chromadorea</taxon>
        <taxon>Rhabditida</taxon>
        <taxon>Tylenchina</taxon>
        <taxon>Panagrolaimomorpha</taxon>
        <taxon>Panagrolaimoidea</taxon>
        <taxon>Panagrolaimidae</taxon>
        <taxon>Panagrolaimus</taxon>
    </lineage>
</organism>
<reference evidence="3" key="1">
    <citation type="submission" date="2022-11" db="UniProtKB">
        <authorList>
            <consortium name="WormBaseParasite"/>
        </authorList>
    </citation>
    <scope>IDENTIFICATION</scope>
</reference>
<evidence type="ECO:0000313" key="2">
    <source>
        <dbReference type="Proteomes" id="UP000887577"/>
    </source>
</evidence>
<evidence type="ECO:0000259" key="1">
    <source>
        <dbReference type="Pfam" id="PF16415"/>
    </source>
</evidence>
<dbReference type="WBParaSite" id="PSU_v2.g9188.t1">
    <property type="protein sequence ID" value="PSU_v2.g9188.t1"/>
    <property type="gene ID" value="PSU_v2.g9188"/>
</dbReference>
<dbReference type="InterPro" id="IPR032191">
    <property type="entry name" value="CNOT1_CAF1_bind"/>
</dbReference>
<dbReference type="PANTHER" id="PTHR13162">
    <property type="entry name" value="CCR4-NOT TRANSCRIPTION COMPLEX"/>
    <property type="match status" value="1"/>
</dbReference>
<dbReference type="Gene3D" id="1.25.40.180">
    <property type="match status" value="1"/>
</dbReference>